<accession>A0A831VT15</accession>
<dbReference type="AlphaFoldDB" id="A0A831VT15"/>
<dbReference type="Proteomes" id="UP000886191">
    <property type="component" value="Unassembled WGS sequence"/>
</dbReference>
<dbReference type="EMBL" id="DRGL01000079">
    <property type="protein sequence ID" value="HEA23418.1"/>
    <property type="molecule type" value="Genomic_DNA"/>
</dbReference>
<proteinExistence type="predicted"/>
<name>A0A831VT15_9FLAO</name>
<reference evidence="1" key="1">
    <citation type="journal article" date="2020" name="mSystems">
        <title>Genome- and Community-Level Interaction Insights into Carbon Utilization and Element Cycling Functions of Hydrothermarchaeota in Hydrothermal Sediment.</title>
        <authorList>
            <person name="Zhou Z."/>
            <person name="Liu Y."/>
            <person name="Xu W."/>
            <person name="Pan J."/>
            <person name="Luo Z.H."/>
            <person name="Li M."/>
        </authorList>
    </citation>
    <scope>NUCLEOTIDE SEQUENCE [LARGE SCALE GENOMIC DNA]</scope>
    <source>
        <strain evidence="1">HyVt-345</strain>
    </source>
</reference>
<protein>
    <submittedName>
        <fullName evidence="1">Uncharacterized protein</fullName>
    </submittedName>
</protein>
<evidence type="ECO:0000313" key="1">
    <source>
        <dbReference type="EMBL" id="HEA23418.1"/>
    </source>
</evidence>
<gene>
    <name evidence="1" type="ORF">ENH87_21245</name>
</gene>
<comment type="caution">
    <text evidence="1">The sequence shown here is derived from an EMBL/GenBank/DDBJ whole genome shotgun (WGS) entry which is preliminary data.</text>
</comment>
<sequence length="82" mass="9096">MELTTLNIKLNPLKDGAMTEGKPAYILFNNANTKAELFLPNEDQGMVLNKTNEGNWTNSSYTLISWKGYVLQKDGLAIFGGQ</sequence>
<organism evidence="1">
    <name type="scientific">Pricia antarctica</name>
    <dbReference type="NCBI Taxonomy" id="641691"/>
    <lineage>
        <taxon>Bacteria</taxon>
        <taxon>Pseudomonadati</taxon>
        <taxon>Bacteroidota</taxon>
        <taxon>Flavobacteriia</taxon>
        <taxon>Flavobacteriales</taxon>
        <taxon>Flavobacteriaceae</taxon>
        <taxon>Pricia</taxon>
    </lineage>
</organism>